<keyword evidence="4" id="KW-0312">Gluconeogenesis</keyword>
<dbReference type="FunFam" id="3.20.20.70:FF:000025">
    <property type="entry name" value="Triosephosphate isomerase"/>
    <property type="match status" value="1"/>
</dbReference>
<dbReference type="SUPFAM" id="SSF51351">
    <property type="entry name" value="Triosephosphate isomerase (TIM)"/>
    <property type="match status" value="1"/>
</dbReference>
<dbReference type="AlphaFoldDB" id="A0AAU9IVG6"/>
<dbReference type="GO" id="GO:0005829">
    <property type="term" value="C:cytosol"/>
    <property type="evidence" value="ECO:0007669"/>
    <property type="project" value="TreeGrafter"/>
</dbReference>
<sequence length="258" mass="27825">MAHRQFFVGGNWKSNGTQASVRELIEQVLNPTQIDFARVQVVVAPVSIHLQFARSLLKPEISVSAQNCSLTGPGAFTGEVAAEQIIDLGLSWTILGHSERRTLYGETDDVVSKKVNRALAHGLSVIACFGENLQEREANVTLDVVARQLAALKEGITDWSKVVLAYEPVWAIGTGRNATPEQAQEVHAMIRNWLGTNVSAEVAAHTRVIYGGSVTDQNAAQLIAQPDVDGFLVGGASLKPAFKVILEATNAHHLAQFP</sequence>
<keyword evidence="6" id="KW-1185">Reference proteome</keyword>
<comment type="pathway">
    <text evidence="4">Carbohydrate biosynthesis; gluconeogenesis.</text>
</comment>
<dbReference type="InterPro" id="IPR022896">
    <property type="entry name" value="TrioseP_Isoase_bac/euk"/>
</dbReference>
<dbReference type="GO" id="GO:0006096">
    <property type="term" value="P:glycolytic process"/>
    <property type="evidence" value="ECO:0007669"/>
    <property type="project" value="UniProtKB-KW"/>
</dbReference>
<dbReference type="GO" id="GO:0006094">
    <property type="term" value="P:gluconeogenesis"/>
    <property type="evidence" value="ECO:0007669"/>
    <property type="project" value="UniProtKB-KW"/>
</dbReference>
<dbReference type="HAMAP" id="MF_00147_B">
    <property type="entry name" value="TIM_B"/>
    <property type="match status" value="1"/>
</dbReference>
<dbReference type="Pfam" id="PF00121">
    <property type="entry name" value="TIM"/>
    <property type="match status" value="1"/>
</dbReference>
<evidence type="ECO:0000256" key="1">
    <source>
        <dbReference type="ARBA" id="ARBA00007422"/>
    </source>
</evidence>
<comment type="caution">
    <text evidence="5">The sequence shown here is derived from an EMBL/GenBank/DDBJ whole genome shotgun (WGS) entry which is preliminary data.</text>
</comment>
<evidence type="ECO:0000256" key="4">
    <source>
        <dbReference type="RuleBase" id="RU363013"/>
    </source>
</evidence>
<organism evidence="5 6">
    <name type="scientific">Blepharisma stoltei</name>
    <dbReference type="NCBI Taxonomy" id="1481888"/>
    <lineage>
        <taxon>Eukaryota</taxon>
        <taxon>Sar</taxon>
        <taxon>Alveolata</taxon>
        <taxon>Ciliophora</taxon>
        <taxon>Postciliodesmatophora</taxon>
        <taxon>Heterotrichea</taxon>
        <taxon>Heterotrichida</taxon>
        <taxon>Blepharismidae</taxon>
        <taxon>Blepharisma</taxon>
    </lineage>
</organism>
<dbReference type="NCBIfam" id="TIGR00419">
    <property type="entry name" value="tim"/>
    <property type="match status" value="1"/>
</dbReference>
<dbReference type="CDD" id="cd00311">
    <property type="entry name" value="TIM"/>
    <property type="match status" value="1"/>
</dbReference>
<dbReference type="InterPro" id="IPR020861">
    <property type="entry name" value="Triosephosphate_isomerase_AS"/>
</dbReference>
<protein>
    <recommendedName>
        <fullName evidence="4">Triosephosphate isomerase</fullName>
        <ecNumber evidence="4">5.3.1.1</ecNumber>
    </recommendedName>
</protein>
<proteinExistence type="inferred from homology"/>
<dbReference type="EMBL" id="CAJZBQ010000018">
    <property type="protein sequence ID" value="CAG9317693.1"/>
    <property type="molecule type" value="Genomic_DNA"/>
</dbReference>
<evidence type="ECO:0000256" key="3">
    <source>
        <dbReference type="ARBA" id="ARBA00023235"/>
    </source>
</evidence>
<gene>
    <name evidence="5" type="ORF">BSTOLATCC_MIC18935</name>
</gene>
<dbReference type="GO" id="GO:0019563">
    <property type="term" value="P:glycerol catabolic process"/>
    <property type="evidence" value="ECO:0007669"/>
    <property type="project" value="TreeGrafter"/>
</dbReference>
<dbReference type="PROSITE" id="PS00171">
    <property type="entry name" value="TIM_1"/>
    <property type="match status" value="1"/>
</dbReference>
<dbReference type="GO" id="GO:0046166">
    <property type="term" value="P:glyceraldehyde-3-phosphate biosynthetic process"/>
    <property type="evidence" value="ECO:0007669"/>
    <property type="project" value="TreeGrafter"/>
</dbReference>
<evidence type="ECO:0000256" key="2">
    <source>
        <dbReference type="ARBA" id="ARBA00011738"/>
    </source>
</evidence>
<dbReference type="InterPro" id="IPR035990">
    <property type="entry name" value="TIM_sf"/>
</dbReference>
<dbReference type="PROSITE" id="PS51440">
    <property type="entry name" value="TIM_2"/>
    <property type="match status" value="1"/>
</dbReference>
<evidence type="ECO:0000313" key="6">
    <source>
        <dbReference type="Proteomes" id="UP001162131"/>
    </source>
</evidence>
<dbReference type="PANTHER" id="PTHR21139:SF2">
    <property type="entry name" value="TRIOSEPHOSPHATE ISOMERASE"/>
    <property type="match status" value="1"/>
</dbReference>
<dbReference type="GO" id="GO:0004807">
    <property type="term" value="F:triose-phosphate isomerase activity"/>
    <property type="evidence" value="ECO:0007669"/>
    <property type="project" value="UniProtKB-EC"/>
</dbReference>
<comment type="catalytic activity">
    <reaction evidence="4">
        <text>D-glyceraldehyde 3-phosphate = dihydroxyacetone phosphate</text>
        <dbReference type="Rhea" id="RHEA:18585"/>
        <dbReference type="ChEBI" id="CHEBI:57642"/>
        <dbReference type="ChEBI" id="CHEBI:59776"/>
        <dbReference type="EC" id="5.3.1.1"/>
    </reaction>
</comment>
<dbReference type="InterPro" id="IPR000652">
    <property type="entry name" value="Triosephosphate_isomerase"/>
</dbReference>
<keyword evidence="3 4" id="KW-0413">Isomerase</keyword>
<accession>A0AAU9IVG6</accession>
<dbReference type="Gene3D" id="3.20.20.70">
    <property type="entry name" value="Aldolase class I"/>
    <property type="match status" value="1"/>
</dbReference>
<dbReference type="InterPro" id="IPR013785">
    <property type="entry name" value="Aldolase_TIM"/>
</dbReference>
<comment type="similarity">
    <text evidence="1 4">Belongs to the triosephosphate isomerase family.</text>
</comment>
<comment type="subunit">
    <text evidence="2">Homodimer.</text>
</comment>
<keyword evidence="4" id="KW-0324">Glycolysis</keyword>
<comment type="pathway">
    <text evidence="4">Carbohydrate degradation; glycolysis; D-glyceraldehyde 3-phosphate from glycerone phosphate: step 1/1.</text>
</comment>
<dbReference type="PANTHER" id="PTHR21139">
    <property type="entry name" value="TRIOSEPHOSPHATE ISOMERASE"/>
    <property type="match status" value="1"/>
</dbReference>
<reference evidence="5" key="1">
    <citation type="submission" date="2021-09" db="EMBL/GenBank/DDBJ databases">
        <authorList>
            <consortium name="AG Swart"/>
            <person name="Singh M."/>
            <person name="Singh A."/>
            <person name="Seah K."/>
            <person name="Emmerich C."/>
        </authorList>
    </citation>
    <scope>NUCLEOTIDE SEQUENCE</scope>
    <source>
        <strain evidence="5">ATCC30299</strain>
    </source>
</reference>
<evidence type="ECO:0000313" key="5">
    <source>
        <dbReference type="EMBL" id="CAG9317693.1"/>
    </source>
</evidence>
<dbReference type="Proteomes" id="UP001162131">
    <property type="component" value="Unassembled WGS sequence"/>
</dbReference>
<name>A0AAU9IVG6_9CILI</name>
<dbReference type="EC" id="5.3.1.1" evidence="4"/>